<organism evidence="1 2">
    <name type="scientific">Sphingomonas albertensis</name>
    <dbReference type="NCBI Taxonomy" id="2762591"/>
    <lineage>
        <taxon>Bacteria</taxon>
        <taxon>Pseudomonadati</taxon>
        <taxon>Pseudomonadota</taxon>
        <taxon>Alphaproteobacteria</taxon>
        <taxon>Sphingomonadales</taxon>
        <taxon>Sphingomonadaceae</taxon>
        <taxon>Sphingomonas</taxon>
    </lineage>
</organism>
<accession>A0ABR7AL02</accession>
<reference evidence="1 2" key="1">
    <citation type="submission" date="2020-08" db="EMBL/GenBank/DDBJ databases">
        <title>Putative novel bacterial strains isolated from necrotic wheat leaf tissues caused by Xanthomonas translucens.</title>
        <authorList>
            <person name="Tambong J.T."/>
        </authorList>
    </citation>
    <scope>NUCLEOTIDE SEQUENCE [LARGE SCALE GENOMIC DNA]</scope>
    <source>
        <strain evidence="2">DOAB 1063</strain>
    </source>
</reference>
<dbReference type="RefSeq" id="WP_187502920.1">
    <property type="nucleotide sequence ID" value="NZ_CP162536.1"/>
</dbReference>
<gene>
    <name evidence="1" type="ORF">H8S47_05510</name>
</gene>
<evidence type="ECO:0000313" key="2">
    <source>
        <dbReference type="Proteomes" id="UP000597613"/>
    </source>
</evidence>
<sequence>MSRPVIRFEPGNSYWVTDRESVGFVGTTDLGKVEFLMTSAALAQMLNNDYEVVDAETAMEIFVEFEADIHRIARLEFVKRLGGEPPILLTAADVEMH</sequence>
<keyword evidence="2" id="KW-1185">Reference proteome</keyword>
<dbReference type="EMBL" id="JACONT010000008">
    <property type="protein sequence ID" value="MBC3941142.1"/>
    <property type="molecule type" value="Genomic_DNA"/>
</dbReference>
<name>A0ABR7AL02_9SPHN</name>
<dbReference type="Proteomes" id="UP000597613">
    <property type="component" value="Unassembled WGS sequence"/>
</dbReference>
<protein>
    <submittedName>
        <fullName evidence="1">DUF1488 family protein</fullName>
    </submittedName>
</protein>
<evidence type="ECO:0000313" key="1">
    <source>
        <dbReference type="EMBL" id="MBC3941142.1"/>
    </source>
</evidence>
<comment type="caution">
    <text evidence="1">The sequence shown here is derived from an EMBL/GenBank/DDBJ whole genome shotgun (WGS) entry which is preliminary data.</text>
</comment>
<proteinExistence type="predicted"/>